<accession>A0AAD4MCJ5</accession>
<name>A0AAD4MCJ5_9AGAM</name>
<feature type="region of interest" description="Disordered" evidence="1">
    <location>
        <begin position="32"/>
        <end position="71"/>
    </location>
</feature>
<feature type="chain" id="PRO_5042113985" evidence="2">
    <location>
        <begin position="23"/>
        <end position="284"/>
    </location>
</feature>
<feature type="signal peptide" evidence="2">
    <location>
        <begin position="1"/>
        <end position="22"/>
    </location>
</feature>
<feature type="compositionally biased region" description="Pro residues" evidence="1">
    <location>
        <begin position="197"/>
        <end position="225"/>
    </location>
</feature>
<keyword evidence="4" id="KW-1185">Reference proteome</keyword>
<protein>
    <submittedName>
        <fullName evidence="3">Uncharacterized protein</fullName>
    </submittedName>
</protein>
<proteinExistence type="predicted"/>
<evidence type="ECO:0000256" key="1">
    <source>
        <dbReference type="SAM" id="MobiDB-lite"/>
    </source>
</evidence>
<evidence type="ECO:0000313" key="3">
    <source>
        <dbReference type="EMBL" id="KAI0307638.1"/>
    </source>
</evidence>
<feature type="compositionally biased region" description="Polar residues" evidence="1">
    <location>
        <begin position="36"/>
        <end position="60"/>
    </location>
</feature>
<dbReference type="AlphaFoldDB" id="A0AAD4MCJ5"/>
<sequence length="284" mass="28794">MRLPSSSSLILASLALSTSSSSSLSALAAPVGDFQAGSSSPTPALPSGNSNDMMKQSNLPPRSKSLVDDVEDLLPSPLKQLVKDVVDGLVGPLSGGAPKALRSFPMPAAKDNRETSSADNSVAETNKPPQDSSAQPPSPPVQAPSPPADVPAQSPQSPQPPVHPPLLPNPFAVPAAAATPDENSQPSTPPTGNAQPPAAPQPPVTPPISPPQPPVKPPVQPPVTGPPSGRRITWTSQATKDAHSNGVPPNPPNTPTQRGLQDVVPLPALAGLPIISEQPDAAKP</sequence>
<gene>
    <name evidence="3" type="ORF">B0F90DRAFT_1664701</name>
</gene>
<evidence type="ECO:0000313" key="4">
    <source>
        <dbReference type="Proteomes" id="UP001203297"/>
    </source>
</evidence>
<reference evidence="3" key="1">
    <citation type="journal article" date="2022" name="New Phytol.">
        <title>Evolutionary transition to the ectomycorrhizal habit in the genomes of a hyperdiverse lineage of mushroom-forming fungi.</title>
        <authorList>
            <person name="Looney B."/>
            <person name="Miyauchi S."/>
            <person name="Morin E."/>
            <person name="Drula E."/>
            <person name="Courty P.E."/>
            <person name="Kohler A."/>
            <person name="Kuo A."/>
            <person name="LaButti K."/>
            <person name="Pangilinan J."/>
            <person name="Lipzen A."/>
            <person name="Riley R."/>
            <person name="Andreopoulos W."/>
            <person name="He G."/>
            <person name="Johnson J."/>
            <person name="Nolan M."/>
            <person name="Tritt A."/>
            <person name="Barry K.W."/>
            <person name="Grigoriev I.V."/>
            <person name="Nagy L.G."/>
            <person name="Hibbett D."/>
            <person name="Henrissat B."/>
            <person name="Matheny P.B."/>
            <person name="Labbe J."/>
            <person name="Martin F.M."/>
        </authorList>
    </citation>
    <scope>NUCLEOTIDE SEQUENCE</scope>
    <source>
        <strain evidence="3">BPL690</strain>
    </source>
</reference>
<dbReference type="Proteomes" id="UP001203297">
    <property type="component" value="Unassembled WGS sequence"/>
</dbReference>
<feature type="compositionally biased region" description="Pro residues" evidence="1">
    <location>
        <begin position="157"/>
        <end position="168"/>
    </location>
</feature>
<dbReference type="EMBL" id="WTXG01000001">
    <property type="protein sequence ID" value="KAI0307638.1"/>
    <property type="molecule type" value="Genomic_DNA"/>
</dbReference>
<keyword evidence="2" id="KW-0732">Signal</keyword>
<feature type="region of interest" description="Disordered" evidence="1">
    <location>
        <begin position="88"/>
        <end position="264"/>
    </location>
</feature>
<organism evidence="3 4">
    <name type="scientific">Multifurca ochricompacta</name>
    <dbReference type="NCBI Taxonomy" id="376703"/>
    <lineage>
        <taxon>Eukaryota</taxon>
        <taxon>Fungi</taxon>
        <taxon>Dikarya</taxon>
        <taxon>Basidiomycota</taxon>
        <taxon>Agaricomycotina</taxon>
        <taxon>Agaricomycetes</taxon>
        <taxon>Russulales</taxon>
        <taxon>Russulaceae</taxon>
        <taxon>Multifurca</taxon>
    </lineage>
</organism>
<feature type="compositionally biased region" description="Pro residues" evidence="1">
    <location>
        <begin position="136"/>
        <end position="149"/>
    </location>
</feature>
<dbReference type="PRINTS" id="PR01217">
    <property type="entry name" value="PRICHEXTENSN"/>
</dbReference>
<evidence type="ECO:0000256" key="2">
    <source>
        <dbReference type="SAM" id="SignalP"/>
    </source>
</evidence>
<comment type="caution">
    <text evidence="3">The sequence shown here is derived from an EMBL/GenBank/DDBJ whole genome shotgun (WGS) entry which is preliminary data.</text>
</comment>